<organism evidence="2 3">
    <name type="scientific">Rubinisphaera brasiliensis (strain ATCC 49424 / DSM 5305 / JCM 21570 / IAM 15109 / NBRC 103401 / IFAM 1448)</name>
    <name type="common">Planctomyces brasiliensis</name>
    <dbReference type="NCBI Taxonomy" id="756272"/>
    <lineage>
        <taxon>Bacteria</taxon>
        <taxon>Pseudomonadati</taxon>
        <taxon>Planctomycetota</taxon>
        <taxon>Planctomycetia</taxon>
        <taxon>Planctomycetales</taxon>
        <taxon>Planctomycetaceae</taxon>
        <taxon>Rubinisphaera</taxon>
    </lineage>
</organism>
<dbReference type="Pfam" id="PF04266">
    <property type="entry name" value="ASCH"/>
    <property type="match status" value="1"/>
</dbReference>
<sequence>MESVLDMDRLALGIKQPWAELILQGVKTLEIRTRPTRVRGPIYLYTSQKLATETFATDALNRYRLVPDDMTKGMIVGSVNIVDCRRTTPEDALSACLPPELLADSYAWVLEAPKRLLLPQPVRFLPYGVWFYPYKRRSPKKA</sequence>
<feature type="domain" description="ASCH" evidence="1">
    <location>
        <begin position="12"/>
        <end position="92"/>
    </location>
</feature>
<reference evidence="3" key="1">
    <citation type="submission" date="2011-02" db="EMBL/GenBank/DDBJ databases">
        <title>The complete genome of Planctomyces brasiliensis DSM 5305.</title>
        <authorList>
            <person name="Lucas S."/>
            <person name="Copeland A."/>
            <person name="Lapidus A."/>
            <person name="Bruce D."/>
            <person name="Goodwin L."/>
            <person name="Pitluck S."/>
            <person name="Kyrpides N."/>
            <person name="Mavromatis K."/>
            <person name="Pagani I."/>
            <person name="Ivanova N."/>
            <person name="Ovchinnikova G."/>
            <person name="Lu M."/>
            <person name="Detter J.C."/>
            <person name="Han C."/>
            <person name="Land M."/>
            <person name="Hauser L."/>
            <person name="Markowitz V."/>
            <person name="Cheng J.-F."/>
            <person name="Hugenholtz P."/>
            <person name="Woyke T."/>
            <person name="Wu D."/>
            <person name="Tindall B."/>
            <person name="Pomrenke H.G."/>
            <person name="Brambilla E."/>
            <person name="Klenk H.-P."/>
            <person name="Eisen J.A."/>
        </authorList>
    </citation>
    <scope>NUCLEOTIDE SEQUENCE [LARGE SCALE GENOMIC DNA]</scope>
    <source>
        <strain evidence="3">ATCC 49424 / DSM 5305 / JCM 21570 / NBRC 103401 / IFAM 1448</strain>
    </source>
</reference>
<gene>
    <name evidence="2" type="ordered locus">Plabr_1983</name>
</gene>
<dbReference type="KEGG" id="pbs:Plabr_1983"/>
<dbReference type="STRING" id="756272.Plabr_1983"/>
<keyword evidence="3" id="KW-1185">Reference proteome</keyword>
<protein>
    <submittedName>
        <fullName evidence="2">ASCH domain protein</fullName>
    </submittedName>
</protein>
<dbReference type="EMBL" id="CP002546">
    <property type="protein sequence ID" value="ADY59587.1"/>
    <property type="molecule type" value="Genomic_DNA"/>
</dbReference>
<accession>F0SHV7</accession>
<dbReference type="InterPro" id="IPR007374">
    <property type="entry name" value="ASCH_domain"/>
</dbReference>
<dbReference type="HOGENOM" id="CLU_132633_0_0_0"/>
<proteinExistence type="predicted"/>
<dbReference type="Proteomes" id="UP000006860">
    <property type="component" value="Chromosome"/>
</dbReference>
<dbReference type="Gene3D" id="2.30.130.30">
    <property type="entry name" value="Hypothetical protein"/>
    <property type="match status" value="1"/>
</dbReference>
<dbReference type="OrthoDB" id="359066at2"/>
<evidence type="ECO:0000313" key="2">
    <source>
        <dbReference type="EMBL" id="ADY59587.1"/>
    </source>
</evidence>
<dbReference type="RefSeq" id="WP_013628312.1">
    <property type="nucleotide sequence ID" value="NC_015174.1"/>
</dbReference>
<dbReference type="SUPFAM" id="SSF88697">
    <property type="entry name" value="PUA domain-like"/>
    <property type="match status" value="1"/>
</dbReference>
<dbReference type="AlphaFoldDB" id="F0SHV7"/>
<name>F0SHV7_RUBBR</name>
<evidence type="ECO:0000259" key="1">
    <source>
        <dbReference type="Pfam" id="PF04266"/>
    </source>
</evidence>
<dbReference type="InterPro" id="IPR015947">
    <property type="entry name" value="PUA-like_sf"/>
</dbReference>
<dbReference type="eggNOG" id="ENOG50339YS">
    <property type="taxonomic scope" value="Bacteria"/>
</dbReference>
<evidence type="ECO:0000313" key="3">
    <source>
        <dbReference type="Proteomes" id="UP000006860"/>
    </source>
</evidence>